<feature type="region of interest" description="Disordered" evidence="6">
    <location>
        <begin position="41"/>
        <end position="78"/>
    </location>
</feature>
<dbReference type="PANTHER" id="PTHR13935:SF155">
    <property type="entry name" value="TRANSCRIPTION FACTOR BHLH120-LIKE"/>
    <property type="match status" value="1"/>
</dbReference>
<name>A0AAW1GPH8_SAPOF</name>
<keyword evidence="4" id="KW-0539">Nucleus</keyword>
<evidence type="ECO:0000256" key="2">
    <source>
        <dbReference type="ARBA" id="ARBA00023015"/>
    </source>
</evidence>
<evidence type="ECO:0000256" key="5">
    <source>
        <dbReference type="SAM" id="Coils"/>
    </source>
</evidence>
<dbReference type="Pfam" id="PF00010">
    <property type="entry name" value="HLH"/>
    <property type="match status" value="1"/>
</dbReference>
<evidence type="ECO:0000256" key="1">
    <source>
        <dbReference type="ARBA" id="ARBA00004123"/>
    </source>
</evidence>
<dbReference type="GO" id="GO:0000981">
    <property type="term" value="F:DNA-binding transcription factor activity, RNA polymerase II-specific"/>
    <property type="evidence" value="ECO:0007669"/>
    <property type="project" value="TreeGrafter"/>
</dbReference>
<evidence type="ECO:0000256" key="3">
    <source>
        <dbReference type="ARBA" id="ARBA00023163"/>
    </source>
</evidence>
<evidence type="ECO:0000313" key="8">
    <source>
        <dbReference type="EMBL" id="KAK9665601.1"/>
    </source>
</evidence>
<keyword evidence="9" id="KW-1185">Reference proteome</keyword>
<feature type="compositionally biased region" description="Low complexity" evidence="6">
    <location>
        <begin position="60"/>
        <end position="70"/>
    </location>
</feature>
<dbReference type="GO" id="GO:0000977">
    <property type="term" value="F:RNA polymerase II transcription regulatory region sequence-specific DNA binding"/>
    <property type="evidence" value="ECO:0007669"/>
    <property type="project" value="TreeGrafter"/>
</dbReference>
<keyword evidence="5" id="KW-0175">Coiled coil</keyword>
<dbReference type="EMBL" id="JBDFQZ010000014">
    <property type="protein sequence ID" value="KAK9665601.1"/>
    <property type="molecule type" value="Genomic_DNA"/>
</dbReference>
<feature type="region of interest" description="Disordered" evidence="6">
    <location>
        <begin position="1"/>
        <end position="24"/>
    </location>
</feature>
<dbReference type="GO" id="GO:0046983">
    <property type="term" value="F:protein dimerization activity"/>
    <property type="evidence" value="ECO:0007669"/>
    <property type="project" value="InterPro"/>
</dbReference>
<dbReference type="InterPro" id="IPR036638">
    <property type="entry name" value="HLH_DNA-bd_sf"/>
</dbReference>
<dbReference type="GO" id="GO:0090575">
    <property type="term" value="C:RNA polymerase II transcription regulator complex"/>
    <property type="evidence" value="ECO:0007669"/>
    <property type="project" value="TreeGrafter"/>
</dbReference>
<dbReference type="SMART" id="SM00353">
    <property type="entry name" value="HLH"/>
    <property type="match status" value="1"/>
</dbReference>
<dbReference type="AlphaFoldDB" id="A0AAW1GPH8"/>
<feature type="compositionally biased region" description="Basic and acidic residues" evidence="6">
    <location>
        <begin position="1"/>
        <end position="16"/>
    </location>
</feature>
<keyword evidence="2" id="KW-0805">Transcription regulation</keyword>
<dbReference type="CDD" id="cd18914">
    <property type="entry name" value="bHLH_AtORG2_like"/>
    <property type="match status" value="1"/>
</dbReference>
<dbReference type="Proteomes" id="UP001443914">
    <property type="component" value="Unassembled WGS sequence"/>
</dbReference>
<evidence type="ECO:0000256" key="6">
    <source>
        <dbReference type="SAM" id="MobiDB-lite"/>
    </source>
</evidence>
<comment type="caution">
    <text evidence="8">The sequence shown here is derived from an EMBL/GenBank/DDBJ whole genome shotgun (WGS) entry which is preliminary data.</text>
</comment>
<accession>A0AAW1GPH8</accession>
<keyword evidence="3" id="KW-0804">Transcription</keyword>
<dbReference type="PROSITE" id="PS50888">
    <property type="entry name" value="BHLH"/>
    <property type="match status" value="1"/>
</dbReference>
<gene>
    <name evidence="8" type="ORF">RND81_14G122500</name>
</gene>
<reference evidence="8" key="1">
    <citation type="submission" date="2024-03" db="EMBL/GenBank/DDBJ databases">
        <title>WGS assembly of Saponaria officinalis var. Norfolk2.</title>
        <authorList>
            <person name="Jenkins J."/>
            <person name="Shu S."/>
            <person name="Grimwood J."/>
            <person name="Barry K."/>
            <person name="Goodstein D."/>
            <person name="Schmutz J."/>
            <person name="Leebens-Mack J."/>
            <person name="Osbourn A."/>
        </authorList>
    </citation>
    <scope>NUCLEOTIDE SEQUENCE [LARGE SCALE GENOMIC DNA]</scope>
    <source>
        <strain evidence="8">JIC</strain>
    </source>
</reference>
<protein>
    <recommendedName>
        <fullName evidence="7">BHLH domain-containing protein</fullName>
    </recommendedName>
</protein>
<dbReference type="PANTHER" id="PTHR13935">
    <property type="entry name" value="ACHAETE-SCUTE TRANSCRIPTION FACTOR-RELATED"/>
    <property type="match status" value="1"/>
</dbReference>
<organism evidence="8 9">
    <name type="scientific">Saponaria officinalis</name>
    <name type="common">Common soapwort</name>
    <name type="synonym">Lychnis saponaria</name>
    <dbReference type="NCBI Taxonomy" id="3572"/>
    <lineage>
        <taxon>Eukaryota</taxon>
        <taxon>Viridiplantae</taxon>
        <taxon>Streptophyta</taxon>
        <taxon>Embryophyta</taxon>
        <taxon>Tracheophyta</taxon>
        <taxon>Spermatophyta</taxon>
        <taxon>Magnoliopsida</taxon>
        <taxon>eudicotyledons</taxon>
        <taxon>Gunneridae</taxon>
        <taxon>Pentapetalae</taxon>
        <taxon>Caryophyllales</taxon>
        <taxon>Caryophyllaceae</taxon>
        <taxon>Caryophylleae</taxon>
        <taxon>Saponaria</taxon>
    </lineage>
</organism>
<evidence type="ECO:0000259" key="7">
    <source>
        <dbReference type="PROSITE" id="PS50888"/>
    </source>
</evidence>
<dbReference type="SUPFAM" id="SSF47459">
    <property type="entry name" value="HLH, helix-loop-helix DNA-binding domain"/>
    <property type="match status" value="1"/>
</dbReference>
<comment type="subcellular location">
    <subcellularLocation>
        <location evidence="1">Nucleus</location>
    </subcellularLocation>
</comment>
<evidence type="ECO:0000313" key="9">
    <source>
        <dbReference type="Proteomes" id="UP001443914"/>
    </source>
</evidence>
<feature type="coiled-coil region" evidence="5">
    <location>
        <begin position="111"/>
        <end position="145"/>
    </location>
</feature>
<dbReference type="InterPro" id="IPR011598">
    <property type="entry name" value="bHLH_dom"/>
</dbReference>
<evidence type="ECO:0000256" key="4">
    <source>
        <dbReference type="ARBA" id="ARBA00023242"/>
    </source>
</evidence>
<dbReference type="Gene3D" id="4.10.280.10">
    <property type="entry name" value="Helix-loop-helix DNA-binding domain"/>
    <property type="match status" value="1"/>
</dbReference>
<proteinExistence type="predicted"/>
<feature type="domain" description="BHLH" evidence="7">
    <location>
        <begin position="76"/>
        <end position="128"/>
    </location>
</feature>
<sequence>MFPFKRSCEFSFKTDNDNDEDNNSYEVKIEDLENYDLFEASLNNNQDQTRGRGRGRKSRPIASSSNPNNINDEDGKKKVLHREFERQRRQEMSTLFESLSSIIPPENLKGKRSISDHLEEATNYIKDLEKNIKELGEKRDRLKQEFDGRSSGSTLPFGVVIRQFVGGLDIEISVKDDEFVLSNILQVAFEEGLDVVSSTSNKLPARFIHSIQCEVSDVTRVDLNRLEQRLNDLFC</sequence>
<dbReference type="InterPro" id="IPR015660">
    <property type="entry name" value="MASH1/Ascl1a-like"/>
</dbReference>